<protein>
    <submittedName>
        <fullName evidence="1">Uncharacterized protein</fullName>
    </submittedName>
</protein>
<name>A0ABQ5JE26_9ASTR</name>
<proteinExistence type="predicted"/>
<keyword evidence="2" id="KW-1185">Reference proteome</keyword>
<accession>A0ABQ5JE26</accession>
<reference evidence="1" key="2">
    <citation type="submission" date="2022-01" db="EMBL/GenBank/DDBJ databases">
        <authorList>
            <person name="Yamashiro T."/>
            <person name="Shiraishi A."/>
            <person name="Satake H."/>
            <person name="Nakayama K."/>
        </authorList>
    </citation>
    <scope>NUCLEOTIDE SEQUENCE</scope>
</reference>
<comment type="caution">
    <text evidence="1">The sequence shown here is derived from an EMBL/GenBank/DDBJ whole genome shotgun (WGS) entry which is preliminary data.</text>
</comment>
<dbReference type="EMBL" id="BQNB010021718">
    <property type="protein sequence ID" value="GJU09329.1"/>
    <property type="molecule type" value="Genomic_DNA"/>
</dbReference>
<sequence length="82" mass="8824">EPRKIADGRSVEVGCWETSVGVCCHFALLVMKDEVAPGPERQLAAAAARALEDVEGAHNEVEGDQAIMTPFTLLLRTTSRMA</sequence>
<gene>
    <name evidence="1" type="ORF">Tco_1131725</name>
</gene>
<evidence type="ECO:0000313" key="1">
    <source>
        <dbReference type="EMBL" id="GJU09329.1"/>
    </source>
</evidence>
<reference evidence="1" key="1">
    <citation type="journal article" date="2022" name="Int. J. Mol. Sci.">
        <title>Draft Genome of Tanacetum Coccineum: Genomic Comparison of Closely Related Tanacetum-Family Plants.</title>
        <authorList>
            <person name="Yamashiro T."/>
            <person name="Shiraishi A."/>
            <person name="Nakayama K."/>
            <person name="Satake H."/>
        </authorList>
    </citation>
    <scope>NUCLEOTIDE SEQUENCE</scope>
</reference>
<evidence type="ECO:0000313" key="2">
    <source>
        <dbReference type="Proteomes" id="UP001151760"/>
    </source>
</evidence>
<dbReference type="Proteomes" id="UP001151760">
    <property type="component" value="Unassembled WGS sequence"/>
</dbReference>
<feature type="non-terminal residue" evidence="1">
    <location>
        <position position="1"/>
    </location>
</feature>
<organism evidence="1 2">
    <name type="scientific">Tanacetum coccineum</name>
    <dbReference type="NCBI Taxonomy" id="301880"/>
    <lineage>
        <taxon>Eukaryota</taxon>
        <taxon>Viridiplantae</taxon>
        <taxon>Streptophyta</taxon>
        <taxon>Embryophyta</taxon>
        <taxon>Tracheophyta</taxon>
        <taxon>Spermatophyta</taxon>
        <taxon>Magnoliopsida</taxon>
        <taxon>eudicotyledons</taxon>
        <taxon>Gunneridae</taxon>
        <taxon>Pentapetalae</taxon>
        <taxon>asterids</taxon>
        <taxon>campanulids</taxon>
        <taxon>Asterales</taxon>
        <taxon>Asteraceae</taxon>
        <taxon>Asteroideae</taxon>
        <taxon>Anthemideae</taxon>
        <taxon>Anthemidinae</taxon>
        <taxon>Tanacetum</taxon>
    </lineage>
</organism>